<dbReference type="GO" id="GO:1902670">
    <property type="term" value="F:carbon dioxide binding"/>
    <property type="evidence" value="ECO:0007669"/>
    <property type="project" value="TreeGrafter"/>
</dbReference>
<protein>
    <submittedName>
        <fullName evidence="2">Hydrogenase expression/formation protein HypC</fullName>
    </submittedName>
</protein>
<keyword evidence="3" id="KW-1185">Reference proteome</keyword>
<reference evidence="2 3" key="1">
    <citation type="submission" date="2019-03" db="EMBL/GenBank/DDBJ databases">
        <title>Genomic Encyclopedia of Type Strains, Phase IV (KMG-IV): sequencing the most valuable type-strain genomes for metagenomic binning, comparative biology and taxonomic classification.</title>
        <authorList>
            <person name="Goeker M."/>
        </authorList>
    </citation>
    <scope>NUCLEOTIDE SEQUENCE [LARGE SCALE GENOMIC DNA]</scope>
    <source>
        <strain evidence="2 3">DSM 24830</strain>
    </source>
</reference>
<dbReference type="PANTHER" id="PTHR35177">
    <property type="entry name" value="HYDROGENASE MATURATION FACTOR HYBG"/>
    <property type="match status" value="1"/>
</dbReference>
<dbReference type="GO" id="GO:0051604">
    <property type="term" value="P:protein maturation"/>
    <property type="evidence" value="ECO:0007669"/>
    <property type="project" value="TreeGrafter"/>
</dbReference>
<organism evidence="2 3">
    <name type="scientific">Cocleimonas flava</name>
    <dbReference type="NCBI Taxonomy" id="634765"/>
    <lineage>
        <taxon>Bacteria</taxon>
        <taxon>Pseudomonadati</taxon>
        <taxon>Pseudomonadota</taxon>
        <taxon>Gammaproteobacteria</taxon>
        <taxon>Thiotrichales</taxon>
        <taxon>Thiotrichaceae</taxon>
        <taxon>Cocleimonas</taxon>
    </lineage>
</organism>
<sequence>MCIGIPMQVIEMRESHALCEADGKQELIDMLLVGDQPKGTWILNFLGAAREVMSNEFAEQTRQALKALDNVINGETDDCQQFDHLFPDLINQEPKLPEHLKALVPPNTIKQ</sequence>
<dbReference type="PANTHER" id="PTHR35177:SF2">
    <property type="entry name" value="HYDROGENASE MATURATION FACTOR HYBG"/>
    <property type="match status" value="1"/>
</dbReference>
<evidence type="ECO:0000313" key="3">
    <source>
        <dbReference type="Proteomes" id="UP000294887"/>
    </source>
</evidence>
<dbReference type="NCBIfam" id="TIGR00074">
    <property type="entry name" value="hypC_hupF"/>
    <property type="match status" value="1"/>
</dbReference>
<comment type="caution">
    <text evidence="2">The sequence shown here is derived from an EMBL/GenBank/DDBJ whole genome shotgun (WGS) entry which is preliminary data.</text>
</comment>
<dbReference type="Gene3D" id="2.30.30.140">
    <property type="match status" value="1"/>
</dbReference>
<name>A0A4R1F2K0_9GAMM</name>
<evidence type="ECO:0000313" key="2">
    <source>
        <dbReference type="EMBL" id="TCJ88387.1"/>
    </source>
</evidence>
<dbReference type="PROSITE" id="PS01097">
    <property type="entry name" value="HUPF_HYPC"/>
    <property type="match status" value="1"/>
</dbReference>
<gene>
    <name evidence="2" type="ORF">EV695_0231</name>
</gene>
<dbReference type="GO" id="GO:0005506">
    <property type="term" value="F:iron ion binding"/>
    <property type="evidence" value="ECO:0007669"/>
    <property type="project" value="TreeGrafter"/>
</dbReference>
<comment type="similarity">
    <text evidence="1">Belongs to the HupF/HypC family.</text>
</comment>
<dbReference type="Pfam" id="PF01455">
    <property type="entry name" value="HupF_HypC"/>
    <property type="match status" value="1"/>
</dbReference>
<dbReference type="SUPFAM" id="SSF159127">
    <property type="entry name" value="HupF/HypC-like"/>
    <property type="match status" value="1"/>
</dbReference>
<accession>A0A4R1F2K0</accession>
<dbReference type="RefSeq" id="WP_131904084.1">
    <property type="nucleotide sequence ID" value="NZ_BAAAFU010000008.1"/>
</dbReference>
<dbReference type="InterPro" id="IPR019812">
    <property type="entry name" value="Hydgase_assmbl_chp_CS"/>
</dbReference>
<dbReference type="EMBL" id="SMFQ01000002">
    <property type="protein sequence ID" value="TCJ88387.1"/>
    <property type="molecule type" value="Genomic_DNA"/>
</dbReference>
<dbReference type="InterPro" id="IPR001109">
    <property type="entry name" value="Hydrogenase_HupF/HypC"/>
</dbReference>
<dbReference type="Proteomes" id="UP000294887">
    <property type="component" value="Unassembled WGS sequence"/>
</dbReference>
<dbReference type="OrthoDB" id="9806017at2"/>
<proteinExistence type="inferred from homology"/>
<evidence type="ECO:0000256" key="1">
    <source>
        <dbReference type="ARBA" id="ARBA00006018"/>
    </source>
</evidence>
<dbReference type="AlphaFoldDB" id="A0A4R1F2K0"/>
<dbReference type="PRINTS" id="PR00445">
    <property type="entry name" value="HUPFHYPC"/>
</dbReference>